<dbReference type="PANTHER" id="PTHR24171:SF9">
    <property type="entry name" value="ANKYRIN REPEAT DOMAIN-CONTAINING PROTEIN 39"/>
    <property type="match status" value="1"/>
</dbReference>
<evidence type="ECO:0000256" key="2">
    <source>
        <dbReference type="ARBA" id="ARBA00023043"/>
    </source>
</evidence>
<comment type="caution">
    <text evidence="4">The sequence shown here is derived from an EMBL/GenBank/DDBJ whole genome shotgun (WGS) entry which is preliminary data.</text>
</comment>
<dbReference type="Proteomes" id="UP000320011">
    <property type="component" value="Unassembled WGS sequence"/>
</dbReference>
<keyword evidence="5" id="KW-1185">Reference proteome</keyword>
<sequence>MYVDNQGRTPLHAAALRGDPAEVEQLIAAGADPSTADNNGFTPLHLAAQEGHVGAARALLDGGAEIDRRNRFGNTALFVAVFNSRGRGDLILLLRERGADPMAENASGQTPIGLARLIANFDVAQYFADLGEF</sequence>
<dbReference type="PANTHER" id="PTHR24171">
    <property type="entry name" value="ANKYRIN REPEAT DOMAIN-CONTAINING PROTEIN 39-RELATED"/>
    <property type="match status" value="1"/>
</dbReference>
<dbReference type="Pfam" id="PF12796">
    <property type="entry name" value="Ank_2"/>
    <property type="match status" value="1"/>
</dbReference>
<dbReference type="PROSITE" id="PS50088">
    <property type="entry name" value="ANK_REPEAT"/>
    <property type="match status" value="2"/>
</dbReference>
<dbReference type="PRINTS" id="PR01415">
    <property type="entry name" value="ANKYRIN"/>
</dbReference>
<dbReference type="InterPro" id="IPR036770">
    <property type="entry name" value="Ankyrin_rpt-contain_sf"/>
</dbReference>
<dbReference type="RefSeq" id="WP_144584826.1">
    <property type="nucleotide sequence ID" value="NZ_VJWX01000003.1"/>
</dbReference>
<keyword evidence="1" id="KW-0677">Repeat</keyword>
<keyword evidence="2 3" id="KW-0040">ANK repeat</keyword>
<evidence type="ECO:0000256" key="3">
    <source>
        <dbReference type="PROSITE-ProRule" id="PRU00023"/>
    </source>
</evidence>
<evidence type="ECO:0000313" key="4">
    <source>
        <dbReference type="EMBL" id="TVT62627.1"/>
    </source>
</evidence>
<dbReference type="SMART" id="SM00248">
    <property type="entry name" value="ANK"/>
    <property type="match status" value="3"/>
</dbReference>
<dbReference type="SUPFAM" id="SSF48403">
    <property type="entry name" value="Ankyrin repeat"/>
    <property type="match status" value="1"/>
</dbReference>
<gene>
    <name evidence="4" type="ORF">FNH05_00770</name>
</gene>
<name>A0A558DNP1_9PSEU</name>
<reference evidence="4 5" key="1">
    <citation type="submission" date="2019-07" db="EMBL/GenBank/DDBJ databases">
        <authorList>
            <person name="Duangmal K."/>
            <person name="Teo W.F.A."/>
        </authorList>
    </citation>
    <scope>NUCLEOTIDE SEQUENCE [LARGE SCALE GENOMIC DNA]</scope>
    <source>
        <strain evidence="4 5">TBRC 6029</strain>
    </source>
</reference>
<dbReference type="OrthoDB" id="9812708at2"/>
<organism evidence="4 5">
    <name type="scientific">Amycolatopsis rhizosphaerae</name>
    <dbReference type="NCBI Taxonomy" id="2053003"/>
    <lineage>
        <taxon>Bacteria</taxon>
        <taxon>Bacillati</taxon>
        <taxon>Actinomycetota</taxon>
        <taxon>Actinomycetes</taxon>
        <taxon>Pseudonocardiales</taxon>
        <taxon>Pseudonocardiaceae</taxon>
        <taxon>Amycolatopsis</taxon>
    </lineage>
</organism>
<proteinExistence type="predicted"/>
<dbReference type="InterPro" id="IPR002110">
    <property type="entry name" value="Ankyrin_rpt"/>
</dbReference>
<feature type="repeat" description="ANK" evidence="3">
    <location>
        <begin position="6"/>
        <end position="38"/>
    </location>
</feature>
<evidence type="ECO:0000313" key="5">
    <source>
        <dbReference type="Proteomes" id="UP000320011"/>
    </source>
</evidence>
<reference evidence="4 5" key="2">
    <citation type="submission" date="2019-08" db="EMBL/GenBank/DDBJ databases">
        <title>Amycolatopsis acidicola sp. nov., isolated from peat swamp forest soil.</title>
        <authorList>
            <person name="Srisuk N."/>
        </authorList>
    </citation>
    <scope>NUCLEOTIDE SEQUENCE [LARGE SCALE GENOMIC DNA]</scope>
    <source>
        <strain evidence="4 5">TBRC 6029</strain>
    </source>
</reference>
<protein>
    <submittedName>
        <fullName evidence="4">Ankyrin repeat domain-containing protein</fullName>
    </submittedName>
</protein>
<evidence type="ECO:0000256" key="1">
    <source>
        <dbReference type="ARBA" id="ARBA00022737"/>
    </source>
</evidence>
<dbReference type="EMBL" id="VJWX01000003">
    <property type="protein sequence ID" value="TVT62627.1"/>
    <property type="molecule type" value="Genomic_DNA"/>
</dbReference>
<dbReference type="PROSITE" id="PS50297">
    <property type="entry name" value="ANK_REP_REGION"/>
    <property type="match status" value="2"/>
</dbReference>
<feature type="repeat" description="ANK" evidence="3">
    <location>
        <begin position="39"/>
        <end position="71"/>
    </location>
</feature>
<dbReference type="AlphaFoldDB" id="A0A558DNP1"/>
<accession>A0A558DNP1</accession>
<dbReference type="Gene3D" id="1.25.40.20">
    <property type="entry name" value="Ankyrin repeat-containing domain"/>
    <property type="match status" value="2"/>
</dbReference>